<keyword evidence="1" id="KW-0472">Membrane</keyword>
<feature type="transmembrane region" description="Helical" evidence="1">
    <location>
        <begin position="71"/>
        <end position="98"/>
    </location>
</feature>
<comment type="caution">
    <text evidence="2">The sequence shown here is derived from an EMBL/GenBank/DDBJ whole genome shotgun (WGS) entry which is preliminary data.</text>
</comment>
<feature type="transmembrane region" description="Helical" evidence="1">
    <location>
        <begin position="190"/>
        <end position="209"/>
    </location>
</feature>
<proteinExistence type="predicted"/>
<gene>
    <name evidence="2" type="ORF">DW848_16050</name>
</gene>
<evidence type="ECO:0000256" key="1">
    <source>
        <dbReference type="SAM" id="Phobius"/>
    </source>
</evidence>
<feature type="transmembrane region" description="Helical" evidence="1">
    <location>
        <begin position="499"/>
        <end position="522"/>
    </location>
</feature>
<keyword evidence="1" id="KW-1133">Transmembrane helix</keyword>
<organism evidence="2 3">
    <name type="scientific">Agathobacter rectalis</name>
    <dbReference type="NCBI Taxonomy" id="39491"/>
    <lineage>
        <taxon>Bacteria</taxon>
        <taxon>Bacillati</taxon>
        <taxon>Bacillota</taxon>
        <taxon>Clostridia</taxon>
        <taxon>Lachnospirales</taxon>
        <taxon>Lachnospiraceae</taxon>
        <taxon>Agathobacter</taxon>
    </lineage>
</organism>
<feature type="transmembrane region" description="Helical" evidence="1">
    <location>
        <begin position="32"/>
        <end position="51"/>
    </location>
</feature>
<feature type="transmembrane region" description="Helical" evidence="1">
    <location>
        <begin position="313"/>
        <end position="333"/>
    </location>
</feature>
<feature type="transmembrane region" description="Helical" evidence="1">
    <location>
        <begin position="247"/>
        <end position="266"/>
    </location>
</feature>
<feature type="transmembrane region" description="Helical" evidence="1">
    <location>
        <begin position="474"/>
        <end position="493"/>
    </location>
</feature>
<dbReference type="Proteomes" id="UP000286104">
    <property type="component" value="Unassembled WGS sequence"/>
</dbReference>
<feature type="transmembrane region" description="Helical" evidence="1">
    <location>
        <begin position="119"/>
        <end position="141"/>
    </location>
</feature>
<protein>
    <submittedName>
        <fullName evidence="2">Uncharacterized protein</fullName>
    </submittedName>
</protein>
<dbReference type="RefSeq" id="WP_118390415.1">
    <property type="nucleotide sequence ID" value="NZ_QSHU01000038.1"/>
</dbReference>
<name>A0A413ZWK0_9FIRM</name>
<feature type="transmembrane region" description="Helical" evidence="1">
    <location>
        <begin position="404"/>
        <end position="426"/>
    </location>
</feature>
<sequence>MLKLLVKKQLIEIFRVYFYDAKKNKARSKLSTIMFMIWFAVIMAGIIAGIFTMLSRKLCAPMAALDMGWMYFALMGLLAILLGTFGSVFNTFSGLYLAKDNDLLLSMPIPVSVIAASRLFSVYIMGLMYSAVVIIPAWIVYMVTAGVNTQNIFGGMILTLMISVFVMTLSCLLGYVVAKVSLKLKHKSMITVLVSLVFIGAYYFFYFQAQHMITDLLTNLTVYGEKIKGSVYLLFAFGSVGVGDVKATLIMIALVAVTFLMMWFLISKSFLQVATATGKFSKVVYQKKTMKQESVTKALLFREFQHFTSSPGYMLNSGLGVFLMPVCAAGLLWKGRKIFMLLNGMFGSQDGSVMLLITIMLCGFISMDIMTAPSISLEGKSLWIAQSLPVTPWQVLRAKLDMQLILNGIPVILCMICTAVVCPIKIGQFVMMILQVLSFMFVMAVFGLFMGVIKPVLTWTNELTPIKQSASVMITMFGGFGYTALLFIGYMVLPGYTLGYMLYIGIFIVANVVLGLTLYIWLKTKGCDRFAEL</sequence>
<dbReference type="EMBL" id="QSHU01000038">
    <property type="protein sequence ID" value="RHC34338.1"/>
    <property type="molecule type" value="Genomic_DNA"/>
</dbReference>
<evidence type="ECO:0000313" key="3">
    <source>
        <dbReference type="Proteomes" id="UP000286104"/>
    </source>
</evidence>
<reference evidence="2 3" key="1">
    <citation type="submission" date="2018-08" db="EMBL/GenBank/DDBJ databases">
        <title>A genome reference for cultivated species of the human gut microbiota.</title>
        <authorList>
            <person name="Zou Y."/>
            <person name="Xue W."/>
            <person name="Luo G."/>
        </authorList>
    </citation>
    <scope>NUCLEOTIDE SEQUENCE [LARGE SCALE GENOMIC DNA]</scope>
    <source>
        <strain evidence="2 3">AM36-3AA</strain>
    </source>
</reference>
<evidence type="ECO:0000313" key="2">
    <source>
        <dbReference type="EMBL" id="RHC34338.1"/>
    </source>
</evidence>
<feature type="transmembrane region" description="Helical" evidence="1">
    <location>
        <begin position="432"/>
        <end position="453"/>
    </location>
</feature>
<keyword evidence="1" id="KW-0812">Transmembrane</keyword>
<dbReference type="AlphaFoldDB" id="A0A413ZWK0"/>
<feature type="transmembrane region" description="Helical" evidence="1">
    <location>
        <begin position="153"/>
        <end position="178"/>
    </location>
</feature>
<accession>A0A413ZWK0</accession>
<feature type="transmembrane region" description="Helical" evidence="1">
    <location>
        <begin position="353"/>
        <end position="372"/>
    </location>
</feature>